<proteinExistence type="inferred from homology"/>
<dbReference type="InterPro" id="IPR009003">
    <property type="entry name" value="Peptidase_S1_PA"/>
</dbReference>
<dbReference type="InterPro" id="IPR043504">
    <property type="entry name" value="Peptidase_S1_PA_chymotrypsin"/>
</dbReference>
<keyword evidence="1" id="KW-1015">Disulfide bond</keyword>
<feature type="domain" description="Peptidase S1" evidence="3">
    <location>
        <begin position="38"/>
        <end position="304"/>
    </location>
</feature>
<sequence length="380" mass="41796">MKTSLTTRNGSNMEFLTLLSYLAPFYVPASPYTIEEEVYHGKFADEAQFPYVVHIHVPVEATFARVCSGVLVTLSWTLTASECVDYPIEANKIKVSVGAVHDDHPLSSKTVEQRIVPGKGEERNGMALLKTEPFPKNRRVEVALLNGDLKDRGRECFVVGYGRLMLPFVRGRHKPKDKSRLCWKRIQSPHECGREVEMCEDDITMSLAKLIVLAIALADLGTIRSRARWDTRWGRVPGVDQLAQVPPGEGSAVCVTSETSVRSVGGPVVCKGEVVLGVIVGRQEGLLRVTPVAQHLNWIKSHVPRIRSSAAMTPFSRRVTLPLVLAVLTGTIHVTTVTARASASASESLTALLGCLKHTHKQLIYNIPLASCSLRQQCKN</sequence>
<reference evidence="4" key="1">
    <citation type="submission" date="2020-11" db="EMBL/GenBank/DDBJ databases">
        <authorList>
            <person name="Tran Van P."/>
        </authorList>
    </citation>
    <scope>NUCLEOTIDE SEQUENCE</scope>
</reference>
<dbReference type="GO" id="GO:0004252">
    <property type="term" value="F:serine-type endopeptidase activity"/>
    <property type="evidence" value="ECO:0007669"/>
    <property type="project" value="InterPro"/>
</dbReference>
<name>A0A7R9CX92_TIMCR</name>
<dbReference type="GO" id="GO:0006508">
    <property type="term" value="P:proteolysis"/>
    <property type="evidence" value="ECO:0007669"/>
    <property type="project" value="InterPro"/>
</dbReference>
<comment type="similarity">
    <text evidence="2">Belongs to the peptidase S1 family. CLIP subfamily.</text>
</comment>
<dbReference type="Pfam" id="PF00089">
    <property type="entry name" value="Trypsin"/>
    <property type="match status" value="1"/>
</dbReference>
<dbReference type="AlphaFoldDB" id="A0A7R9CX92"/>
<dbReference type="InterPro" id="IPR051487">
    <property type="entry name" value="Ser/Thr_Proteases_Immune/Dev"/>
</dbReference>
<dbReference type="PANTHER" id="PTHR24256">
    <property type="entry name" value="TRYPTASE-RELATED"/>
    <property type="match status" value="1"/>
</dbReference>
<dbReference type="Gene3D" id="2.40.10.10">
    <property type="entry name" value="Trypsin-like serine proteases"/>
    <property type="match status" value="1"/>
</dbReference>
<evidence type="ECO:0000259" key="3">
    <source>
        <dbReference type="PROSITE" id="PS50240"/>
    </source>
</evidence>
<dbReference type="InterPro" id="IPR001254">
    <property type="entry name" value="Trypsin_dom"/>
</dbReference>
<dbReference type="SMART" id="SM00020">
    <property type="entry name" value="Tryp_SPc"/>
    <property type="match status" value="1"/>
</dbReference>
<gene>
    <name evidence="4" type="ORF">TCEB3V08_LOCUS7372</name>
</gene>
<evidence type="ECO:0000313" key="4">
    <source>
        <dbReference type="EMBL" id="CAD7404162.1"/>
    </source>
</evidence>
<organism evidence="4">
    <name type="scientific">Timema cristinae</name>
    <name type="common">Walking stick</name>
    <dbReference type="NCBI Taxonomy" id="61476"/>
    <lineage>
        <taxon>Eukaryota</taxon>
        <taxon>Metazoa</taxon>
        <taxon>Ecdysozoa</taxon>
        <taxon>Arthropoda</taxon>
        <taxon>Hexapoda</taxon>
        <taxon>Insecta</taxon>
        <taxon>Pterygota</taxon>
        <taxon>Neoptera</taxon>
        <taxon>Polyneoptera</taxon>
        <taxon>Phasmatodea</taxon>
        <taxon>Timematodea</taxon>
        <taxon>Timematoidea</taxon>
        <taxon>Timematidae</taxon>
        <taxon>Timema</taxon>
    </lineage>
</organism>
<evidence type="ECO:0000256" key="1">
    <source>
        <dbReference type="ARBA" id="ARBA00023157"/>
    </source>
</evidence>
<evidence type="ECO:0000256" key="2">
    <source>
        <dbReference type="ARBA" id="ARBA00024195"/>
    </source>
</evidence>
<dbReference type="EMBL" id="OC319071">
    <property type="protein sequence ID" value="CAD7404162.1"/>
    <property type="molecule type" value="Genomic_DNA"/>
</dbReference>
<dbReference type="PROSITE" id="PS50240">
    <property type="entry name" value="TRYPSIN_DOM"/>
    <property type="match status" value="1"/>
</dbReference>
<accession>A0A7R9CX92</accession>
<dbReference type="SUPFAM" id="SSF50494">
    <property type="entry name" value="Trypsin-like serine proteases"/>
    <property type="match status" value="1"/>
</dbReference>
<protein>
    <recommendedName>
        <fullName evidence="3">Peptidase S1 domain-containing protein</fullName>
    </recommendedName>
</protein>